<reference evidence="3" key="1">
    <citation type="submission" date="2023-07" db="EMBL/GenBank/DDBJ databases">
        <title>A chromosome-level genome assembly of Lolium multiflorum.</title>
        <authorList>
            <person name="Chen Y."/>
            <person name="Copetti D."/>
            <person name="Kolliker R."/>
            <person name="Studer B."/>
        </authorList>
    </citation>
    <scope>NUCLEOTIDE SEQUENCE</scope>
    <source>
        <strain evidence="3">02402/16</strain>
        <tissue evidence="3">Leaf</tissue>
    </source>
</reference>
<gene>
    <name evidence="3" type="ORF">QYE76_013601</name>
</gene>
<dbReference type="PANTHER" id="PTHR47718:SF5">
    <property type="entry name" value="PROTEIN FAR1-RELATED SEQUENCE 8-LIKE"/>
    <property type="match status" value="1"/>
</dbReference>
<feature type="region of interest" description="Disordered" evidence="1">
    <location>
        <begin position="705"/>
        <end position="771"/>
    </location>
</feature>
<dbReference type="Proteomes" id="UP001231189">
    <property type="component" value="Unassembled WGS sequence"/>
</dbReference>
<dbReference type="AlphaFoldDB" id="A0AAD8X7T1"/>
<proteinExistence type="predicted"/>
<protein>
    <recommendedName>
        <fullName evidence="2">FAR1 domain-containing protein</fullName>
    </recommendedName>
</protein>
<keyword evidence="4" id="KW-1185">Reference proteome</keyword>
<sequence length="771" mass="89228">MIESRLSRRSPASRLSSFPRRLVLRQRPLDQTVELSRRLLHPRVETRRPVYPPEPRQHVANGDRPEQLRELLHHAADHHSKWFCYFYEGQYTQLMQDMIFIGSQGDPSLQNMSYLELLGVGPSNQNENMLDTQDAHHGVRLADGCDYTDCIIEEKRSDIGLLDDNPWGVGLFENMAIEEVVFEEPQFAAPDTGSSQSANKEATVDASVESNDGNQIEMLSSEDIEDFFENERRKTEGVTESSIEEDLKPCMGMKFSTKEEGQQFFNFYSSVVGFSVAVVNSYRTTSKKRNNEITKVVMQCNKHGRTAQVDREQLVPQRRSTVITKTGCKVEMRITEKNKVWEITRLNLEHNHELSPNSRFFRSHKYMSPEEKDLIRTLKYTNTPTGKIVDILAYVRGGIGCLPYTKKMVSNYGTEINKELQNTDMMEVVQMFNKKQADSPGFYYSFQLDSDNKVRSMFWSDQKSRWCLFHIKKKADEKITTGFQANEGLYEDFQDIIDNSLTVEEFESLWQQMIQTHGVEHIEYFGTLWEKRQYWAPVYFKSRFFPFIQTTARSEEKYFIDRWRKKSMKVQLIKEPEIHGDNPALMFNVLSKRLVRTASTASKKKRKYSYLLQEIERIEKVMIDMDNEDAQSADGVTMTTRTVTNISSGNDGDATSANIELQDPDVVNTKGRPRMLTIREAIKQKKFYSCSHCGSNEHTIKKCTNKDKHYDLPKRKRSRPNPMNQKKSEATKKSKNSKPKNTGEQSQSKKKSKLDASSSNQQVVNEVVQKE</sequence>
<dbReference type="EMBL" id="JAUUTY010000001">
    <property type="protein sequence ID" value="KAK1696904.1"/>
    <property type="molecule type" value="Genomic_DNA"/>
</dbReference>
<accession>A0AAD8X7T1</accession>
<evidence type="ECO:0000313" key="4">
    <source>
        <dbReference type="Proteomes" id="UP001231189"/>
    </source>
</evidence>
<feature type="compositionally biased region" description="Low complexity" evidence="1">
    <location>
        <begin position="755"/>
        <end position="771"/>
    </location>
</feature>
<organism evidence="3 4">
    <name type="scientific">Lolium multiflorum</name>
    <name type="common">Italian ryegrass</name>
    <name type="synonym">Lolium perenne subsp. multiflorum</name>
    <dbReference type="NCBI Taxonomy" id="4521"/>
    <lineage>
        <taxon>Eukaryota</taxon>
        <taxon>Viridiplantae</taxon>
        <taxon>Streptophyta</taxon>
        <taxon>Embryophyta</taxon>
        <taxon>Tracheophyta</taxon>
        <taxon>Spermatophyta</taxon>
        <taxon>Magnoliopsida</taxon>
        <taxon>Liliopsida</taxon>
        <taxon>Poales</taxon>
        <taxon>Poaceae</taxon>
        <taxon>BOP clade</taxon>
        <taxon>Pooideae</taxon>
        <taxon>Poodae</taxon>
        <taxon>Poeae</taxon>
        <taxon>Poeae Chloroplast Group 2 (Poeae type)</taxon>
        <taxon>Loliodinae</taxon>
        <taxon>Loliinae</taxon>
        <taxon>Lolium</taxon>
    </lineage>
</organism>
<evidence type="ECO:0000259" key="2">
    <source>
        <dbReference type="Pfam" id="PF03101"/>
    </source>
</evidence>
<evidence type="ECO:0000256" key="1">
    <source>
        <dbReference type="SAM" id="MobiDB-lite"/>
    </source>
</evidence>
<dbReference type="PANTHER" id="PTHR47718">
    <property type="entry name" value="OS01G0519700 PROTEIN"/>
    <property type="match status" value="1"/>
</dbReference>
<name>A0AAD8X7T1_LOLMU</name>
<feature type="region of interest" description="Disordered" evidence="1">
    <location>
        <begin position="189"/>
        <end position="208"/>
    </location>
</feature>
<dbReference type="Pfam" id="PF03101">
    <property type="entry name" value="FAR1"/>
    <property type="match status" value="1"/>
</dbReference>
<comment type="caution">
    <text evidence="3">The sequence shown here is derived from an EMBL/GenBank/DDBJ whole genome shotgun (WGS) entry which is preliminary data.</text>
</comment>
<feature type="domain" description="FAR1" evidence="2">
    <location>
        <begin position="263"/>
        <end position="355"/>
    </location>
</feature>
<evidence type="ECO:0000313" key="3">
    <source>
        <dbReference type="EMBL" id="KAK1696904.1"/>
    </source>
</evidence>
<dbReference type="InterPro" id="IPR004330">
    <property type="entry name" value="FAR1_DNA_bnd_dom"/>
</dbReference>